<feature type="transmembrane region" description="Helical" evidence="6">
    <location>
        <begin position="163"/>
        <end position="181"/>
    </location>
</feature>
<evidence type="ECO:0000259" key="8">
    <source>
        <dbReference type="Pfam" id="PF04893"/>
    </source>
</evidence>
<keyword evidence="3 6" id="KW-0812">Transmembrane</keyword>
<feature type="transmembrane region" description="Helical" evidence="6">
    <location>
        <begin position="252"/>
        <end position="269"/>
    </location>
</feature>
<evidence type="ECO:0000313" key="9">
    <source>
        <dbReference type="EMBL" id="CAH0369390.1"/>
    </source>
</evidence>
<keyword evidence="10" id="KW-1185">Reference proteome</keyword>
<feature type="compositionally biased region" description="Polar residues" evidence="7">
    <location>
        <begin position="60"/>
        <end position="77"/>
    </location>
</feature>
<dbReference type="Pfam" id="PF04893">
    <property type="entry name" value="Yip1"/>
    <property type="match status" value="1"/>
</dbReference>
<comment type="caution">
    <text evidence="6">Lacks conserved residue(s) required for the propagation of feature annotation.</text>
</comment>
<dbReference type="AlphaFoldDB" id="A0A8J2WI36"/>
<organism evidence="9 10">
    <name type="scientific">Pelagomonas calceolata</name>
    <dbReference type="NCBI Taxonomy" id="35677"/>
    <lineage>
        <taxon>Eukaryota</taxon>
        <taxon>Sar</taxon>
        <taxon>Stramenopiles</taxon>
        <taxon>Ochrophyta</taxon>
        <taxon>Pelagophyceae</taxon>
        <taxon>Pelagomonadales</taxon>
        <taxon>Pelagomonadaceae</taxon>
        <taxon>Pelagomonas</taxon>
    </lineage>
</organism>
<dbReference type="InterPro" id="IPR045231">
    <property type="entry name" value="Yip1/4-like"/>
</dbReference>
<dbReference type="GO" id="GO:0006888">
    <property type="term" value="P:endoplasmic reticulum to Golgi vesicle-mediated transport"/>
    <property type="evidence" value="ECO:0007669"/>
    <property type="project" value="InterPro"/>
</dbReference>
<dbReference type="GO" id="GO:0000139">
    <property type="term" value="C:Golgi membrane"/>
    <property type="evidence" value="ECO:0007669"/>
    <property type="project" value="UniProtKB-SubCell"/>
</dbReference>
<evidence type="ECO:0000256" key="6">
    <source>
        <dbReference type="RuleBase" id="RU361264"/>
    </source>
</evidence>
<dbReference type="PANTHER" id="PTHR21236:SF2">
    <property type="entry name" value="PROTEIN YIPF"/>
    <property type="match status" value="1"/>
</dbReference>
<feature type="compositionally biased region" description="Low complexity" evidence="7">
    <location>
        <begin position="1"/>
        <end position="19"/>
    </location>
</feature>
<sequence>MAAFNPNFQQPPQQQFQQQSSGFPHGGDYASGGQQFQQQPQFQQQQEFQFNLGEDPTWGAQAQPTQYTSNGFNQPTPNGGAFYASSQGTSFGYDPSGIDEPPLLEELGVDFEDIWSKTKLVLTPSFRAVDERLVEGSDLAGPAVFALLLAGALVLRGKLHFGYVYGFGLSSCVATYVLLNLMHQDGGVAFGTVVSFLGYCLLPVVLLAAASIVVSSSSVPGQVLGGLAVLASTCTSTRLFEAKLHMRPQRYLIAYPLALIYSCFVLITIF</sequence>
<evidence type="ECO:0000256" key="4">
    <source>
        <dbReference type="ARBA" id="ARBA00022989"/>
    </source>
</evidence>
<evidence type="ECO:0000313" key="10">
    <source>
        <dbReference type="Proteomes" id="UP000789595"/>
    </source>
</evidence>
<comment type="similarity">
    <text evidence="2 6">Belongs to the YIP1 family.</text>
</comment>
<feature type="domain" description="Yip1" evidence="8">
    <location>
        <begin position="127"/>
        <end position="267"/>
    </location>
</feature>
<accession>A0A8J2WI36</accession>
<protein>
    <recommendedName>
        <fullName evidence="6">Protein YIPF</fullName>
    </recommendedName>
</protein>
<evidence type="ECO:0000256" key="1">
    <source>
        <dbReference type="ARBA" id="ARBA00004141"/>
    </source>
</evidence>
<dbReference type="PANTHER" id="PTHR21236">
    <property type="entry name" value="GOLGI MEMBRANE PROTEIN YIP1"/>
    <property type="match status" value="1"/>
</dbReference>
<name>A0A8J2WI36_9STRA</name>
<dbReference type="Proteomes" id="UP000789595">
    <property type="component" value="Unassembled WGS sequence"/>
</dbReference>
<proteinExistence type="inferred from homology"/>
<feature type="region of interest" description="Disordered" evidence="7">
    <location>
        <begin position="1"/>
        <end position="79"/>
    </location>
</feature>
<dbReference type="OrthoDB" id="440385at2759"/>
<dbReference type="GO" id="GO:0005802">
    <property type="term" value="C:trans-Golgi network"/>
    <property type="evidence" value="ECO:0007669"/>
    <property type="project" value="TreeGrafter"/>
</dbReference>
<evidence type="ECO:0000256" key="2">
    <source>
        <dbReference type="ARBA" id="ARBA00010596"/>
    </source>
</evidence>
<dbReference type="EMBL" id="CAKKNE010000002">
    <property type="protein sequence ID" value="CAH0369390.1"/>
    <property type="molecule type" value="Genomic_DNA"/>
</dbReference>
<dbReference type="GO" id="GO:0048280">
    <property type="term" value="P:vesicle fusion with Golgi apparatus"/>
    <property type="evidence" value="ECO:0007669"/>
    <property type="project" value="TreeGrafter"/>
</dbReference>
<evidence type="ECO:0000256" key="5">
    <source>
        <dbReference type="ARBA" id="ARBA00023136"/>
    </source>
</evidence>
<feature type="transmembrane region" description="Helical" evidence="6">
    <location>
        <begin position="188"/>
        <end position="213"/>
    </location>
</feature>
<reference evidence="9" key="1">
    <citation type="submission" date="2021-11" db="EMBL/GenBank/DDBJ databases">
        <authorList>
            <consortium name="Genoscope - CEA"/>
            <person name="William W."/>
        </authorList>
    </citation>
    <scope>NUCLEOTIDE SEQUENCE</scope>
</reference>
<feature type="transmembrane region" description="Helical" evidence="6">
    <location>
        <begin position="219"/>
        <end position="240"/>
    </location>
</feature>
<comment type="caution">
    <text evidence="9">The sequence shown here is derived from an EMBL/GenBank/DDBJ whole genome shotgun (WGS) entry which is preliminary data.</text>
</comment>
<gene>
    <name evidence="9" type="ORF">PECAL_2P25110</name>
</gene>
<comment type="subcellular location">
    <subcellularLocation>
        <location evidence="6">Golgi apparatus membrane</location>
        <topology evidence="6">Multi-pass membrane protein</topology>
    </subcellularLocation>
    <subcellularLocation>
        <location evidence="1">Membrane</location>
        <topology evidence="1">Multi-pass membrane protein</topology>
    </subcellularLocation>
</comment>
<keyword evidence="4 6" id="KW-1133">Transmembrane helix</keyword>
<dbReference type="InterPro" id="IPR006977">
    <property type="entry name" value="Yip1_dom"/>
</dbReference>
<keyword evidence="5 6" id="KW-0472">Membrane</keyword>
<evidence type="ECO:0000256" key="7">
    <source>
        <dbReference type="SAM" id="MobiDB-lite"/>
    </source>
</evidence>
<feature type="compositionally biased region" description="Low complexity" evidence="7">
    <location>
        <begin position="34"/>
        <end position="50"/>
    </location>
</feature>
<evidence type="ECO:0000256" key="3">
    <source>
        <dbReference type="ARBA" id="ARBA00022692"/>
    </source>
</evidence>